<accession>D3LTH6</accession>
<dbReference type="EC" id="1.2.7.8" evidence="3"/>
<dbReference type="Proteomes" id="UP000003242">
    <property type="component" value="Unassembled WGS sequence"/>
</dbReference>
<dbReference type="Pfam" id="PF01558">
    <property type="entry name" value="POR"/>
    <property type="match status" value="1"/>
</dbReference>
<reference evidence="5" key="1">
    <citation type="submission" date="2009-12" db="EMBL/GenBank/DDBJ databases">
        <title>Sequence of Clostridiales genomosp. BVAB3 str. UPII9-5.</title>
        <authorList>
            <person name="Madupu R."/>
            <person name="Durkin A.S."/>
            <person name="Torralba M."/>
            <person name="Methe B."/>
            <person name="Sutton G.G."/>
            <person name="Strausberg R.L."/>
            <person name="Nelson K.E."/>
        </authorList>
    </citation>
    <scope>NUCLEOTIDE SEQUENCE [LARGE SCALE GENOMIC DNA]</scope>
    <source>
        <strain evidence="5">28L</strain>
    </source>
</reference>
<gene>
    <name evidence="3" type="ORF">HMPREF0889_0576</name>
    <name evidence="4" type="ORF">HMPREF1039_1158</name>
</gene>
<dbReference type="InterPro" id="IPR052198">
    <property type="entry name" value="IorB_Oxidoreductase"/>
</dbReference>
<evidence type="ECO:0000259" key="2">
    <source>
        <dbReference type="Pfam" id="PF01558"/>
    </source>
</evidence>
<evidence type="ECO:0000313" key="4">
    <source>
        <dbReference type="EMBL" id="EGL40679.1"/>
    </source>
</evidence>
<dbReference type="PANTHER" id="PTHR43854:SF1">
    <property type="entry name" value="INDOLEPYRUVATE OXIDOREDUCTASE SUBUNIT IORB"/>
    <property type="match status" value="1"/>
</dbReference>
<keyword evidence="1 3" id="KW-0560">Oxidoreductase</keyword>
<comment type="caution">
    <text evidence="3">The sequence shown here is derived from an EMBL/GenBank/DDBJ whole genome shotgun (WGS) entry which is preliminary data.</text>
</comment>
<dbReference type="Proteomes" id="UP000004018">
    <property type="component" value="Unassembled WGS sequence"/>
</dbReference>
<dbReference type="InterPro" id="IPR002869">
    <property type="entry name" value="Pyrv_flavodox_OxRed_cen"/>
</dbReference>
<proteinExistence type="predicted"/>
<evidence type="ECO:0000313" key="5">
    <source>
        <dbReference type="Proteomes" id="UP000003242"/>
    </source>
</evidence>
<dbReference type="RefSeq" id="WP_007391009.1">
    <property type="nucleotide sequence ID" value="NZ_ADGP01000009.1"/>
</dbReference>
<dbReference type="EMBL" id="AFIJ01000023">
    <property type="protein sequence ID" value="EGL40679.1"/>
    <property type="molecule type" value="Genomic_DNA"/>
</dbReference>
<reference evidence="3" key="2">
    <citation type="submission" date="2009-12" db="EMBL/GenBank/DDBJ databases">
        <authorList>
            <person name="Madupu R."/>
            <person name="Durkin A.S."/>
            <person name="Torralba M."/>
            <person name="Methe B."/>
            <person name="Sutton G.G."/>
            <person name="Strausberg R.L."/>
            <person name="Nelson K.E."/>
        </authorList>
    </citation>
    <scope>NUCLEOTIDE SEQUENCE</scope>
    <source>
        <strain evidence="3">28L</strain>
    </source>
</reference>
<dbReference type="OrthoDB" id="9789125at2"/>
<evidence type="ECO:0000256" key="1">
    <source>
        <dbReference type="ARBA" id="ARBA00023002"/>
    </source>
</evidence>
<dbReference type="PANTHER" id="PTHR43854">
    <property type="entry name" value="INDOLEPYRUVATE OXIDOREDUCTASE SUBUNIT IORB"/>
    <property type="match status" value="1"/>
</dbReference>
<name>D3LTH6_9FIRM</name>
<dbReference type="EMBL" id="ADGP01000009">
    <property type="protein sequence ID" value="EFD94515.1"/>
    <property type="molecule type" value="Genomic_DNA"/>
</dbReference>
<protein>
    <submittedName>
        <fullName evidence="3">Indolepyruvate oxidoreductase subunit beta</fullName>
        <ecNumber evidence="3">1.2.7.8</ecNumber>
    </submittedName>
</protein>
<dbReference type="STRING" id="699218.HMPREF0889_0576"/>
<keyword evidence="6" id="KW-1185">Reference proteome</keyword>
<evidence type="ECO:0000313" key="3">
    <source>
        <dbReference type="EMBL" id="EFD94515.1"/>
    </source>
</evidence>
<dbReference type="GO" id="GO:0043805">
    <property type="term" value="F:indolepyruvate ferredoxin oxidoreductase activity"/>
    <property type="evidence" value="ECO:0007669"/>
    <property type="project" value="UniProtKB-EC"/>
</dbReference>
<dbReference type="AlphaFoldDB" id="D3LTH6"/>
<dbReference type="NCBIfam" id="NF005325">
    <property type="entry name" value="PRK06853.1-5"/>
    <property type="match status" value="1"/>
</dbReference>
<feature type="domain" description="Pyruvate/ketoisovalerate oxidoreductase catalytic" evidence="2">
    <location>
        <begin position="13"/>
        <end position="189"/>
    </location>
</feature>
<evidence type="ECO:0000313" key="6">
    <source>
        <dbReference type="Proteomes" id="UP000004018"/>
    </source>
</evidence>
<dbReference type="eggNOG" id="COG1014">
    <property type="taxonomic scope" value="Bacteria"/>
</dbReference>
<dbReference type="InterPro" id="IPR019752">
    <property type="entry name" value="Pyrv/ketoisovalerate_OxRed_cat"/>
</dbReference>
<dbReference type="SUPFAM" id="SSF53323">
    <property type="entry name" value="Pyruvate-ferredoxin oxidoreductase, PFOR, domain III"/>
    <property type="match status" value="1"/>
</dbReference>
<dbReference type="Gene3D" id="3.40.920.10">
    <property type="entry name" value="Pyruvate-ferredoxin oxidoreductase, PFOR, domain III"/>
    <property type="match status" value="1"/>
</dbReference>
<sequence length="205" mass="21296">MTAVTSVVLAGVGGQGTILAGKILTSGLMAAGYDVKMAEVHGMSQRGGSVSSQVRFGDAVASPIIGEGMADILVAFEEMEAARYAKFLKPDGIAVVNMHRIPSMPVLSGACTYPEGGVAALQQKIRVVRLEAAKIAARAGHVKSANMVLLGALIEVLGLLQIDWQASIAQTVKKEYAAVNIQAFEKGRQAAGKTTPPGEIRHISG</sequence>
<organism evidence="3 5">
    <name type="scientific">Megasphaera lornae</name>
    <dbReference type="NCBI Taxonomy" id="1000568"/>
    <lineage>
        <taxon>Bacteria</taxon>
        <taxon>Bacillati</taxon>
        <taxon>Bacillota</taxon>
        <taxon>Negativicutes</taxon>
        <taxon>Veillonellales</taxon>
        <taxon>Veillonellaceae</taxon>
        <taxon>Megasphaera</taxon>
    </lineage>
</organism>
<reference evidence="4 6" key="3">
    <citation type="submission" date="2011-04" db="EMBL/GenBank/DDBJ databases">
        <authorList>
            <person name="Harkins D.M."/>
            <person name="Madupu R."/>
            <person name="Durkin A.S."/>
            <person name="Torralba M."/>
            <person name="Methe B."/>
            <person name="Sutton G.G."/>
            <person name="Nelson K.E."/>
        </authorList>
    </citation>
    <scope>NUCLEOTIDE SEQUENCE [LARGE SCALE GENOMIC DNA]</scope>
    <source>
        <strain evidence="4 6">UPII 199-6</strain>
    </source>
</reference>